<proteinExistence type="predicted"/>
<evidence type="ECO:0008006" key="3">
    <source>
        <dbReference type="Google" id="ProtNLM"/>
    </source>
</evidence>
<name>A0ABY1PDM0_9RHOB</name>
<keyword evidence="2" id="KW-1185">Reference proteome</keyword>
<accession>A0ABY1PDM0</accession>
<organism evidence="1 2">
    <name type="scientific">Shimia sagamensis</name>
    <dbReference type="NCBI Taxonomy" id="1566352"/>
    <lineage>
        <taxon>Bacteria</taxon>
        <taxon>Pseudomonadati</taxon>
        <taxon>Pseudomonadota</taxon>
        <taxon>Alphaproteobacteria</taxon>
        <taxon>Rhodobacterales</taxon>
        <taxon>Roseobacteraceae</taxon>
    </lineage>
</organism>
<protein>
    <recommendedName>
        <fullName evidence="3">DUF3168 domain-containing protein</fullName>
    </recommendedName>
</protein>
<comment type="caution">
    <text evidence="1">The sequence shown here is derived from an EMBL/GenBank/DDBJ whole genome shotgun (WGS) entry which is preliminary data.</text>
</comment>
<evidence type="ECO:0000313" key="2">
    <source>
        <dbReference type="Proteomes" id="UP001157961"/>
    </source>
</evidence>
<gene>
    <name evidence="1" type="ORF">SAMN06265373_108142</name>
</gene>
<dbReference type="Proteomes" id="UP001157961">
    <property type="component" value="Unassembled WGS sequence"/>
</dbReference>
<reference evidence="1 2" key="1">
    <citation type="submission" date="2017-05" db="EMBL/GenBank/DDBJ databases">
        <authorList>
            <person name="Varghese N."/>
            <person name="Submissions S."/>
        </authorList>
    </citation>
    <scope>NUCLEOTIDE SEQUENCE [LARGE SCALE GENOMIC DNA]</scope>
    <source>
        <strain evidence="1 2">DSM 29734</strain>
    </source>
</reference>
<dbReference type="RefSeq" id="WP_283427441.1">
    <property type="nucleotide sequence ID" value="NZ_FXTY01000008.1"/>
</dbReference>
<dbReference type="EMBL" id="FXTY01000008">
    <property type="protein sequence ID" value="SMP32176.1"/>
    <property type="molecule type" value="Genomic_DNA"/>
</dbReference>
<dbReference type="Pfam" id="PF11367">
    <property type="entry name" value="Tail_completion_gp17"/>
    <property type="match status" value="1"/>
</dbReference>
<evidence type="ECO:0000313" key="1">
    <source>
        <dbReference type="EMBL" id="SMP32176.1"/>
    </source>
</evidence>
<sequence length="117" mass="12764">MQAHLKTLLDGVLSCPIKWGFFRDGEALPRVTLTQMGGKRDHTLNTKGLMRSTVQIDCWAEGYDEAKLTAVAVRGVLEGYRGAPIVLARLTAERDHDVADASQAARVSVTFAVTHRG</sequence>
<dbReference type="InterPro" id="IPR021508">
    <property type="entry name" value="Gp17-like"/>
</dbReference>